<reference evidence="2 3" key="1">
    <citation type="submission" date="2024-10" db="EMBL/GenBank/DDBJ databases">
        <title>The Natural Products Discovery Center: Release of the First 8490 Sequenced Strains for Exploring Actinobacteria Biosynthetic Diversity.</title>
        <authorList>
            <person name="Kalkreuter E."/>
            <person name="Kautsar S.A."/>
            <person name="Yang D."/>
            <person name="Bader C.D."/>
            <person name="Teijaro C.N."/>
            <person name="Fluegel L."/>
            <person name="Davis C.M."/>
            <person name="Simpson J.R."/>
            <person name="Lauterbach L."/>
            <person name="Steele A.D."/>
            <person name="Gui C."/>
            <person name="Meng S."/>
            <person name="Li G."/>
            <person name="Viehrig K."/>
            <person name="Ye F."/>
            <person name="Su P."/>
            <person name="Kiefer A.F."/>
            <person name="Nichols A."/>
            <person name="Cepeda A.J."/>
            <person name="Yan W."/>
            <person name="Fan B."/>
            <person name="Jiang Y."/>
            <person name="Adhikari A."/>
            <person name="Zheng C.-J."/>
            <person name="Schuster L."/>
            <person name="Cowan T.M."/>
            <person name="Smanski M.J."/>
            <person name="Chevrette M.G."/>
            <person name="De Carvalho L.P.S."/>
            <person name="Shen B."/>
        </authorList>
    </citation>
    <scope>NUCLEOTIDE SEQUENCE [LARGE SCALE GENOMIC DNA]</scope>
    <source>
        <strain evidence="2 3">NPDC002593</strain>
    </source>
</reference>
<proteinExistence type="inferred from homology"/>
<evidence type="ECO:0000313" key="3">
    <source>
        <dbReference type="Proteomes" id="UP001601992"/>
    </source>
</evidence>
<dbReference type="InterPro" id="IPR051910">
    <property type="entry name" value="ComF/GntX_DNA_util-trans"/>
</dbReference>
<comment type="caution">
    <text evidence="2">The sequence shown here is derived from an EMBL/GenBank/DDBJ whole genome shotgun (WGS) entry which is preliminary data.</text>
</comment>
<dbReference type="RefSeq" id="WP_040827305.1">
    <property type="nucleotide sequence ID" value="NZ_JBIAQY010000033.1"/>
</dbReference>
<dbReference type="InterPro" id="IPR000836">
    <property type="entry name" value="PRTase_dom"/>
</dbReference>
<name>A0ABW6SF42_9NOCA</name>
<sequence>MRMLLDLILPRTCGGCGAHGDVWCAGCARSLSGMPVRVRPRTDPGVPCWALGGYAGAGRRAVIAVKEHGRRDLAPPLGLALARGLATLRDPRRSLVLIPAPTKRSAARRRGGDPVARVTRIAAGLLPDCRAAAALRMHRAVRDSVGLGPRERRANLHGRITARAESLPAAVSMANAEVVLVDDVLTTGATAGESVRALAAAGIGVRAVMVTCAA</sequence>
<dbReference type="EMBL" id="JBIAQY010000033">
    <property type="protein sequence ID" value="MFF3574951.1"/>
    <property type="molecule type" value="Genomic_DNA"/>
</dbReference>
<dbReference type="CDD" id="cd06223">
    <property type="entry name" value="PRTases_typeI"/>
    <property type="match status" value="1"/>
</dbReference>
<accession>A0ABW6SF42</accession>
<keyword evidence="3" id="KW-1185">Reference proteome</keyword>
<dbReference type="Gene3D" id="3.40.50.2020">
    <property type="match status" value="1"/>
</dbReference>
<dbReference type="SUPFAM" id="SSF53271">
    <property type="entry name" value="PRTase-like"/>
    <property type="match status" value="1"/>
</dbReference>
<comment type="similarity">
    <text evidence="1">Belongs to the ComF/GntX family.</text>
</comment>
<evidence type="ECO:0000313" key="2">
    <source>
        <dbReference type="EMBL" id="MFF3574951.1"/>
    </source>
</evidence>
<gene>
    <name evidence="2" type="ORF">ACFYXQ_45130</name>
</gene>
<dbReference type="Proteomes" id="UP001601992">
    <property type="component" value="Unassembled WGS sequence"/>
</dbReference>
<evidence type="ECO:0000256" key="1">
    <source>
        <dbReference type="ARBA" id="ARBA00008007"/>
    </source>
</evidence>
<organism evidence="2 3">
    <name type="scientific">Nocardia jiangxiensis</name>
    <dbReference type="NCBI Taxonomy" id="282685"/>
    <lineage>
        <taxon>Bacteria</taxon>
        <taxon>Bacillati</taxon>
        <taxon>Actinomycetota</taxon>
        <taxon>Actinomycetes</taxon>
        <taxon>Mycobacteriales</taxon>
        <taxon>Nocardiaceae</taxon>
        <taxon>Nocardia</taxon>
    </lineage>
</organism>
<protein>
    <submittedName>
        <fullName evidence="2">ComF family protein</fullName>
    </submittedName>
</protein>
<dbReference type="PANTHER" id="PTHR47505">
    <property type="entry name" value="DNA UTILIZATION PROTEIN YHGH"/>
    <property type="match status" value="1"/>
</dbReference>
<dbReference type="InterPro" id="IPR029057">
    <property type="entry name" value="PRTase-like"/>
</dbReference>
<dbReference type="PANTHER" id="PTHR47505:SF1">
    <property type="entry name" value="DNA UTILIZATION PROTEIN YHGH"/>
    <property type="match status" value="1"/>
</dbReference>